<protein>
    <recommendedName>
        <fullName evidence="4">Ribosomal RNA small subunit methyltransferase E</fullName>
        <ecNumber evidence="3">2.1.1.193</ecNumber>
    </recommendedName>
    <alternativeName>
        <fullName evidence="11">16S rRNA m3U1498 methyltransferase</fullName>
    </alternativeName>
</protein>
<evidence type="ECO:0000256" key="11">
    <source>
        <dbReference type="ARBA" id="ARBA00033196"/>
    </source>
</evidence>
<evidence type="ECO:0000256" key="5">
    <source>
        <dbReference type="ARBA" id="ARBA00022490"/>
    </source>
</evidence>
<dbReference type="Gene3D" id="3.40.1280.10">
    <property type="match status" value="1"/>
</dbReference>
<dbReference type="Pfam" id="PF20260">
    <property type="entry name" value="PUA_4"/>
    <property type="match status" value="1"/>
</dbReference>
<keyword evidence="6" id="KW-0698">rRNA processing</keyword>
<evidence type="ECO:0000259" key="14">
    <source>
        <dbReference type="Pfam" id="PF20260"/>
    </source>
</evidence>
<feature type="domain" description="Ribosomal RNA small subunit methyltransferase E methyltransferase" evidence="13">
    <location>
        <begin position="71"/>
        <end position="118"/>
    </location>
</feature>
<dbReference type="InterPro" id="IPR029026">
    <property type="entry name" value="tRNA_m1G_MTases_N"/>
</dbReference>
<evidence type="ECO:0000256" key="4">
    <source>
        <dbReference type="ARBA" id="ARBA00013673"/>
    </source>
</evidence>
<dbReference type="InterPro" id="IPR006700">
    <property type="entry name" value="RsmE"/>
</dbReference>
<keyword evidence="7 15" id="KW-0489">Methyltransferase</keyword>
<evidence type="ECO:0000256" key="1">
    <source>
        <dbReference type="ARBA" id="ARBA00004496"/>
    </source>
</evidence>
<dbReference type="EC" id="2.1.1.193" evidence="3"/>
<dbReference type="EMBL" id="WKKZ01001024">
    <property type="protein sequence ID" value="MSE06526.1"/>
    <property type="molecule type" value="Genomic_DNA"/>
</dbReference>
<keyword evidence="5" id="KW-0963">Cytoplasm</keyword>
<dbReference type="AlphaFoldDB" id="A0A6A8LSU4"/>
<dbReference type="InterPro" id="IPR046887">
    <property type="entry name" value="RsmE_PUA-like"/>
</dbReference>
<evidence type="ECO:0000256" key="3">
    <source>
        <dbReference type="ARBA" id="ARBA00012328"/>
    </source>
</evidence>
<dbReference type="NCBIfam" id="TIGR00046">
    <property type="entry name" value="RsmE family RNA methyltransferase"/>
    <property type="match status" value="1"/>
</dbReference>
<dbReference type="Pfam" id="PF04452">
    <property type="entry name" value="Methyltrans_RNA"/>
    <property type="match status" value="1"/>
</dbReference>
<dbReference type="SUPFAM" id="SSF75217">
    <property type="entry name" value="alpha/beta knot"/>
    <property type="match status" value="1"/>
</dbReference>
<dbReference type="InterPro" id="IPR046886">
    <property type="entry name" value="RsmE_MTase_dom"/>
</dbReference>
<gene>
    <name evidence="15" type="ORF">GKC34_12440</name>
</gene>
<evidence type="ECO:0000256" key="7">
    <source>
        <dbReference type="ARBA" id="ARBA00022603"/>
    </source>
</evidence>
<evidence type="ECO:0000256" key="9">
    <source>
        <dbReference type="ARBA" id="ARBA00022691"/>
    </source>
</evidence>
<sequence length="120" mass="13594">MQRYFADSKITTEYQLTPEIYKHAIKVLRMKVGDTFELVDDAEVVHKMEITKIEDGKAKATSVEVIPSDVELPSDVTIVCGISKNDKADWIVQKGTEMGATKFIFFVGDYSVAKWDKKRS</sequence>
<dbReference type="GO" id="GO:0070475">
    <property type="term" value="P:rRNA base methylation"/>
    <property type="evidence" value="ECO:0007669"/>
    <property type="project" value="TreeGrafter"/>
</dbReference>
<comment type="catalytic activity">
    <reaction evidence="12">
        <text>uridine(1498) in 16S rRNA + S-adenosyl-L-methionine = N(3)-methyluridine(1498) in 16S rRNA + S-adenosyl-L-homocysteine + H(+)</text>
        <dbReference type="Rhea" id="RHEA:42920"/>
        <dbReference type="Rhea" id="RHEA-COMP:10283"/>
        <dbReference type="Rhea" id="RHEA-COMP:10284"/>
        <dbReference type="ChEBI" id="CHEBI:15378"/>
        <dbReference type="ChEBI" id="CHEBI:57856"/>
        <dbReference type="ChEBI" id="CHEBI:59789"/>
        <dbReference type="ChEBI" id="CHEBI:65315"/>
        <dbReference type="ChEBI" id="CHEBI:74502"/>
        <dbReference type="EC" id="2.1.1.193"/>
    </reaction>
</comment>
<feature type="domain" description="Ribosomal RNA small subunit methyltransferase E PUA-like" evidence="14">
    <location>
        <begin position="16"/>
        <end position="60"/>
    </location>
</feature>
<comment type="caution">
    <text evidence="15">The sequence shown here is derived from an EMBL/GenBank/DDBJ whole genome shotgun (WGS) entry which is preliminary data.</text>
</comment>
<evidence type="ECO:0000313" key="16">
    <source>
        <dbReference type="Proteomes" id="UP000437575"/>
    </source>
</evidence>
<proteinExistence type="inferred from homology"/>
<comment type="function">
    <text evidence="10">Specifically methylates the N3 position of the uracil ring of uridine 1498 (m3U1498) in 16S rRNA. Acts on the fully assembled 30S ribosomal subunit.</text>
</comment>
<accession>A0A6A8LSU4</accession>
<dbReference type="GO" id="GO:0005737">
    <property type="term" value="C:cytoplasm"/>
    <property type="evidence" value="ECO:0007669"/>
    <property type="project" value="UniProtKB-SubCell"/>
</dbReference>
<organism evidence="15 16">
    <name type="scientific">Ligilactobacillus salivarius</name>
    <dbReference type="NCBI Taxonomy" id="1624"/>
    <lineage>
        <taxon>Bacteria</taxon>
        <taxon>Bacillati</taxon>
        <taxon>Bacillota</taxon>
        <taxon>Bacilli</taxon>
        <taxon>Lactobacillales</taxon>
        <taxon>Lactobacillaceae</taxon>
        <taxon>Ligilactobacillus</taxon>
    </lineage>
</organism>
<comment type="subcellular location">
    <subcellularLocation>
        <location evidence="1">Cytoplasm</location>
    </subcellularLocation>
</comment>
<reference evidence="15 16" key="1">
    <citation type="submission" date="2019-11" db="EMBL/GenBank/DDBJ databases">
        <title>Draft Genome Sequence of Plant Growth-Promoting Rhizosphere-Associated Bacteria.</title>
        <authorList>
            <person name="Vasilyev I.Y."/>
            <person name="Radchenko V."/>
            <person name="Ilnitskaya E.V."/>
        </authorList>
    </citation>
    <scope>NUCLEOTIDE SEQUENCE [LARGE SCALE GENOMIC DNA]</scope>
    <source>
        <strain evidence="15 16">VRA_1sq_f</strain>
    </source>
</reference>
<keyword evidence="9" id="KW-0949">S-adenosyl-L-methionine</keyword>
<dbReference type="PANTHER" id="PTHR30027">
    <property type="entry name" value="RIBOSOMAL RNA SMALL SUBUNIT METHYLTRANSFERASE E"/>
    <property type="match status" value="1"/>
</dbReference>
<evidence type="ECO:0000256" key="6">
    <source>
        <dbReference type="ARBA" id="ARBA00022552"/>
    </source>
</evidence>
<comment type="similarity">
    <text evidence="2">Belongs to the RNA methyltransferase RsmE family.</text>
</comment>
<dbReference type="InterPro" id="IPR015947">
    <property type="entry name" value="PUA-like_sf"/>
</dbReference>
<evidence type="ECO:0000259" key="13">
    <source>
        <dbReference type="Pfam" id="PF04452"/>
    </source>
</evidence>
<evidence type="ECO:0000256" key="8">
    <source>
        <dbReference type="ARBA" id="ARBA00022679"/>
    </source>
</evidence>
<evidence type="ECO:0000256" key="10">
    <source>
        <dbReference type="ARBA" id="ARBA00025699"/>
    </source>
</evidence>
<evidence type="ECO:0000256" key="2">
    <source>
        <dbReference type="ARBA" id="ARBA00005528"/>
    </source>
</evidence>
<evidence type="ECO:0000313" key="15">
    <source>
        <dbReference type="EMBL" id="MSE06526.1"/>
    </source>
</evidence>
<dbReference type="PANTHER" id="PTHR30027:SF3">
    <property type="entry name" value="16S RRNA (URACIL(1498)-N(3))-METHYLTRANSFERASE"/>
    <property type="match status" value="1"/>
</dbReference>
<dbReference type="InterPro" id="IPR029028">
    <property type="entry name" value="Alpha/beta_knot_MTases"/>
</dbReference>
<feature type="non-terminal residue" evidence="15">
    <location>
        <position position="120"/>
    </location>
</feature>
<keyword evidence="8 15" id="KW-0808">Transferase</keyword>
<dbReference type="Proteomes" id="UP000437575">
    <property type="component" value="Unassembled WGS sequence"/>
</dbReference>
<evidence type="ECO:0000256" key="12">
    <source>
        <dbReference type="ARBA" id="ARBA00047944"/>
    </source>
</evidence>
<dbReference type="GO" id="GO:0070042">
    <property type="term" value="F:rRNA (uridine-N3-)-methyltransferase activity"/>
    <property type="evidence" value="ECO:0007669"/>
    <property type="project" value="TreeGrafter"/>
</dbReference>
<dbReference type="SUPFAM" id="SSF88697">
    <property type="entry name" value="PUA domain-like"/>
    <property type="match status" value="1"/>
</dbReference>
<name>A0A6A8LSU4_9LACO</name>